<evidence type="ECO:0000256" key="1">
    <source>
        <dbReference type="ARBA" id="ARBA00004167"/>
    </source>
</evidence>
<keyword evidence="22" id="KW-1185">Reference proteome</keyword>
<dbReference type="InterPro" id="IPR000719">
    <property type="entry name" value="Prot_kinase_dom"/>
</dbReference>
<keyword evidence="2 16" id="KW-0597">Phosphoprotein</keyword>
<dbReference type="Pfam" id="PF00041">
    <property type="entry name" value="fn3"/>
    <property type="match status" value="3"/>
</dbReference>
<keyword evidence="5" id="KW-0677">Repeat</keyword>
<feature type="domain" description="Fibronectin type-III" evidence="20">
    <location>
        <begin position="1529"/>
        <end position="1623"/>
    </location>
</feature>
<evidence type="ECO:0000313" key="21">
    <source>
        <dbReference type="EMBL" id="ESP04075.1"/>
    </source>
</evidence>
<feature type="transmembrane region" description="Helical" evidence="18">
    <location>
        <begin position="1632"/>
        <end position="1659"/>
    </location>
</feature>
<dbReference type="GO" id="GO:0005524">
    <property type="term" value="F:ATP binding"/>
    <property type="evidence" value="ECO:0007669"/>
    <property type="project" value="UniProtKB-UniRule"/>
</dbReference>
<evidence type="ECO:0000259" key="19">
    <source>
        <dbReference type="PROSITE" id="PS50011"/>
    </source>
</evidence>
<feature type="domain" description="Fibronectin type-III" evidence="20">
    <location>
        <begin position="798"/>
        <end position="899"/>
    </location>
</feature>
<dbReference type="InterPro" id="IPR011042">
    <property type="entry name" value="6-blade_b-propeller_TolB-like"/>
</dbReference>
<evidence type="ECO:0000256" key="18">
    <source>
        <dbReference type="SAM" id="Phobius"/>
    </source>
</evidence>
<evidence type="ECO:0000256" key="14">
    <source>
        <dbReference type="ARBA" id="ARBA00051243"/>
    </source>
</evidence>
<dbReference type="InterPro" id="IPR013783">
    <property type="entry name" value="Ig-like_fold"/>
</dbReference>
<dbReference type="Gene3D" id="2.120.10.30">
    <property type="entry name" value="TolB, C-terminal domain"/>
    <property type="match status" value="3"/>
</dbReference>
<evidence type="ECO:0000256" key="10">
    <source>
        <dbReference type="ARBA" id="ARBA00023136"/>
    </source>
</evidence>
<keyword evidence="9 18" id="KW-1133">Transmembrane helix</keyword>
<keyword evidence="10 18" id="KW-0472">Membrane</keyword>
<dbReference type="KEGG" id="lgi:LOTGIDRAFT_156686"/>
<dbReference type="GO" id="GO:0004714">
    <property type="term" value="F:transmembrane receptor protein tyrosine kinase activity"/>
    <property type="evidence" value="ECO:0007669"/>
    <property type="project" value="UniProtKB-EC"/>
</dbReference>
<keyword evidence="7" id="KW-0418">Kinase</keyword>
<dbReference type="SUPFAM" id="SSF63825">
    <property type="entry name" value="YWTD domain"/>
    <property type="match status" value="3"/>
</dbReference>
<dbReference type="CTD" id="20237063"/>
<dbReference type="EC" id="2.7.10.1" evidence="16"/>
<dbReference type="PROSITE" id="PS00239">
    <property type="entry name" value="RECEPTOR_TYR_KIN_II"/>
    <property type="match status" value="1"/>
</dbReference>
<evidence type="ECO:0000256" key="16">
    <source>
        <dbReference type="RuleBase" id="RU000312"/>
    </source>
</evidence>
<dbReference type="PANTHER" id="PTHR24416:SF527">
    <property type="entry name" value="PROTO-ONCOGENE TYROSINE-PROTEIN KINASE ROS"/>
    <property type="match status" value="1"/>
</dbReference>
<organism evidence="21 22">
    <name type="scientific">Lottia gigantea</name>
    <name type="common">Giant owl limpet</name>
    <dbReference type="NCBI Taxonomy" id="225164"/>
    <lineage>
        <taxon>Eukaryota</taxon>
        <taxon>Metazoa</taxon>
        <taxon>Spiralia</taxon>
        <taxon>Lophotrochozoa</taxon>
        <taxon>Mollusca</taxon>
        <taxon>Gastropoda</taxon>
        <taxon>Patellogastropoda</taxon>
        <taxon>Lottioidea</taxon>
        <taxon>Lottiidae</taxon>
        <taxon>Lottia</taxon>
    </lineage>
</organism>
<feature type="compositionally biased region" description="Polar residues" evidence="17">
    <location>
        <begin position="2155"/>
        <end position="2197"/>
    </location>
</feature>
<name>V4CNU0_LOTGI</name>
<feature type="binding site" evidence="15">
    <location>
        <position position="1756"/>
    </location>
    <ligand>
        <name>ATP</name>
        <dbReference type="ChEBI" id="CHEBI:30616"/>
    </ligand>
</feature>
<dbReference type="SMART" id="SM00219">
    <property type="entry name" value="TyrKc"/>
    <property type="match status" value="1"/>
</dbReference>
<dbReference type="CDD" id="cd00063">
    <property type="entry name" value="FN3"/>
    <property type="match status" value="5"/>
</dbReference>
<evidence type="ECO:0000256" key="17">
    <source>
        <dbReference type="SAM" id="MobiDB-lite"/>
    </source>
</evidence>
<dbReference type="PANTHER" id="PTHR24416">
    <property type="entry name" value="TYROSINE-PROTEIN KINASE RECEPTOR"/>
    <property type="match status" value="1"/>
</dbReference>
<proteinExistence type="inferred from homology"/>
<feature type="domain" description="Protein kinase" evidence="19">
    <location>
        <begin position="1722"/>
        <end position="1993"/>
    </location>
</feature>
<evidence type="ECO:0000256" key="6">
    <source>
        <dbReference type="ARBA" id="ARBA00022741"/>
    </source>
</evidence>
<evidence type="ECO:0000259" key="20">
    <source>
        <dbReference type="PROSITE" id="PS50853"/>
    </source>
</evidence>
<dbReference type="InterPro" id="IPR036116">
    <property type="entry name" value="FN3_sf"/>
</dbReference>
<evidence type="ECO:0000256" key="12">
    <source>
        <dbReference type="ARBA" id="ARBA00023170"/>
    </source>
</evidence>
<dbReference type="InterPro" id="IPR008266">
    <property type="entry name" value="Tyr_kinase_AS"/>
</dbReference>
<comment type="similarity">
    <text evidence="16">Belongs to the protein kinase superfamily. Tyr protein kinase family. Insulin receptor subfamily.</text>
</comment>
<dbReference type="SMART" id="SM00135">
    <property type="entry name" value="LY"/>
    <property type="match status" value="4"/>
</dbReference>
<dbReference type="GeneID" id="20237063"/>
<feature type="compositionally biased region" description="Low complexity" evidence="17">
    <location>
        <begin position="2132"/>
        <end position="2147"/>
    </location>
</feature>
<dbReference type="InterPro" id="IPR017441">
    <property type="entry name" value="Protein_kinase_ATP_BS"/>
</dbReference>
<evidence type="ECO:0000256" key="3">
    <source>
        <dbReference type="ARBA" id="ARBA00022679"/>
    </source>
</evidence>
<dbReference type="SMART" id="SM00060">
    <property type="entry name" value="FN3"/>
    <property type="match status" value="7"/>
</dbReference>
<dbReference type="Gene3D" id="2.60.40.10">
    <property type="entry name" value="Immunoglobulins"/>
    <property type="match status" value="5"/>
</dbReference>
<feature type="region of interest" description="Disordered" evidence="17">
    <location>
        <begin position="2130"/>
        <end position="2205"/>
    </location>
</feature>
<dbReference type="InterPro" id="IPR011009">
    <property type="entry name" value="Kinase-like_dom_sf"/>
</dbReference>
<evidence type="ECO:0000256" key="13">
    <source>
        <dbReference type="ARBA" id="ARBA00023180"/>
    </source>
</evidence>
<gene>
    <name evidence="21" type="ORF">LOTGIDRAFT_156686</name>
</gene>
<dbReference type="Gene3D" id="1.10.510.10">
    <property type="entry name" value="Transferase(Phosphotransferase) domain 1"/>
    <property type="match status" value="1"/>
</dbReference>
<dbReference type="Gene3D" id="3.30.200.20">
    <property type="entry name" value="Phosphorylase Kinase, domain 1"/>
    <property type="match status" value="1"/>
</dbReference>
<evidence type="ECO:0000256" key="4">
    <source>
        <dbReference type="ARBA" id="ARBA00022692"/>
    </source>
</evidence>
<keyword evidence="6 15" id="KW-0547">Nucleotide-binding</keyword>
<dbReference type="PROSITE" id="PS00107">
    <property type="entry name" value="PROTEIN_KINASE_ATP"/>
    <property type="match status" value="1"/>
</dbReference>
<feature type="domain" description="Fibronectin type-III" evidence="20">
    <location>
        <begin position="312"/>
        <end position="413"/>
    </location>
</feature>
<dbReference type="OMA" id="RDYWHLQ"/>
<keyword evidence="13" id="KW-0325">Glycoprotein</keyword>
<evidence type="ECO:0000256" key="8">
    <source>
        <dbReference type="ARBA" id="ARBA00022840"/>
    </source>
</evidence>
<dbReference type="GO" id="GO:0007169">
    <property type="term" value="P:cell surface receptor protein tyrosine kinase signaling pathway"/>
    <property type="evidence" value="ECO:0007669"/>
    <property type="project" value="InterPro"/>
</dbReference>
<dbReference type="InterPro" id="IPR050122">
    <property type="entry name" value="RTK"/>
</dbReference>
<dbReference type="OrthoDB" id="65481at2759"/>
<evidence type="ECO:0000256" key="15">
    <source>
        <dbReference type="PROSITE-ProRule" id="PRU10141"/>
    </source>
</evidence>
<evidence type="ECO:0000256" key="5">
    <source>
        <dbReference type="ARBA" id="ARBA00022737"/>
    </source>
</evidence>
<comment type="subcellular location">
    <subcellularLocation>
        <location evidence="1">Membrane</location>
        <topology evidence="1">Single-pass membrane protein</topology>
    </subcellularLocation>
</comment>
<keyword evidence="8 15" id="KW-0067">ATP-binding</keyword>
<dbReference type="InterPro" id="IPR003961">
    <property type="entry name" value="FN3_dom"/>
</dbReference>
<reference evidence="21 22" key="1">
    <citation type="journal article" date="2013" name="Nature">
        <title>Insights into bilaterian evolution from three spiralian genomes.</title>
        <authorList>
            <person name="Simakov O."/>
            <person name="Marletaz F."/>
            <person name="Cho S.J."/>
            <person name="Edsinger-Gonzales E."/>
            <person name="Havlak P."/>
            <person name="Hellsten U."/>
            <person name="Kuo D.H."/>
            <person name="Larsson T."/>
            <person name="Lv J."/>
            <person name="Arendt D."/>
            <person name="Savage R."/>
            <person name="Osoegawa K."/>
            <person name="de Jong P."/>
            <person name="Grimwood J."/>
            <person name="Chapman J.A."/>
            <person name="Shapiro H."/>
            <person name="Aerts A."/>
            <person name="Otillar R.P."/>
            <person name="Terry A.Y."/>
            <person name="Boore J.L."/>
            <person name="Grigoriev I.V."/>
            <person name="Lindberg D.R."/>
            <person name="Seaver E.C."/>
            <person name="Weisblat D.A."/>
            <person name="Putnam N.H."/>
            <person name="Rokhsar D.S."/>
        </authorList>
    </citation>
    <scope>NUCLEOTIDE SEQUENCE [LARGE SCALE GENOMIC DNA]</scope>
</reference>
<dbReference type="FunFam" id="1.10.510.10:FF:000341">
    <property type="entry name" value="Tyrosine-protein kinase receptor"/>
    <property type="match status" value="1"/>
</dbReference>
<dbReference type="PRINTS" id="PR00109">
    <property type="entry name" value="TYRKINASE"/>
</dbReference>
<dbReference type="GO" id="GO:0005886">
    <property type="term" value="C:plasma membrane"/>
    <property type="evidence" value="ECO:0007669"/>
    <property type="project" value="TreeGrafter"/>
</dbReference>
<keyword evidence="12 16" id="KW-0675">Receptor</keyword>
<evidence type="ECO:0000256" key="11">
    <source>
        <dbReference type="ARBA" id="ARBA00023137"/>
    </source>
</evidence>
<dbReference type="SUPFAM" id="SSF49265">
    <property type="entry name" value="Fibronectin type III"/>
    <property type="match status" value="4"/>
</dbReference>
<dbReference type="Proteomes" id="UP000030746">
    <property type="component" value="Unassembled WGS sequence"/>
</dbReference>
<sequence length="2325" mass="262252">MALWFQILQSLTFRFSGKLVTFQSRKYLGYGVTITETPYLILGADNHIYKQNLIDIISLPDKLHETSSDYITITGIGVHIKKQHLLVSDSTGKVDLVPLGSDKLDRKTDLYPSLLKPTTITIDWLNDTAFIISRNRIYSCPLYKENDQCVVVIDGLDTPPTDVKVDPLNGYLYYCDGRGIFRLDLADVGTGELSSQTQMVYDDSIKSFALDFSKMQLYYPNETQNTMMSVYFDRSEVNNIRPPSESSRFNFSNMFSIATYQGLFYWTTRNDVKREEFDKRYDIFRQNNFLFFNDKYSNINIYHPTTQPEPVPYTPPTDIQALFNSHSAQISWKSPSKLEYQGRGAWNQWSYEIEIFYEIKKGKTKRLAHKVSETTLSVNRLHPDTQYSIQLRAVSNTGQGPWSQFFVGRTLKYEPIPVKVYLALKREILEHDLSEYKVESLRHVVSPITDISWYNNHVMWTNSDGKLLLYNKQTRQQSVNNHAQFATCLTFDWLGQKIFWSEPDRNTLVKIQSGLWVNSVIRRSDLNGIVSESIYQTSARDMTIDSIAGRLYWATTNTIESTYLNGDDPTQIFMVEFFSGYHVISLALNFDLQKVIWFVKSFESQDLYMADLVGLNGANSKLSSTTAKKYGDFRSISKSSGLQYYSNHLFWLDQTESVVVGDHEGNYSSVISPANHYISSFAVSHPSLHRYPGGMNASTTVVIPNPMSASDLSVVGNWSKFNLTWRPSAEVNHGEVLYKLYIQIRHYAKHIITKDTAHTIEGYSPYTQMTVTIQPYTYWGYADSVTIPLRSPMSVPEAPLTPRVYVTQHKNATTAQQSLAADFRWSTPGIINGILQYHNVFYWERDQMDVKSIRVPGTARHFIMNPLAPNKTYFFKVEACTEVGCGPSSDIVSAKTDAVNPVPKLLIATKTAVRISEMDDHLNSTVMLPSVSPSAMAFLAQDDRTFWIERSNSLFVSKEATQIPLMQLNNSVKDMTMDWVSRTLYIVEEGKGGESDRIMGYHVDQQKYQLVINRNTTIGSVLSDPYTSSLFWTEIDKNGKGQLFQSNINGTNVEAILGNTGAGERRKRSCNCEDDINVSPLISMDYTDDGSTEIVIVDMKRRSIIATDVHGCVCREIYKASNSQDNGLPPDLIAIDHMRVYWYNTRDEKLYSIYKESGTGYIELNQPDINDMVAYGAHLQPLPDSICLDPGAYNGSVTGIKITNSSVTLQLEEVKRPTACHGISLPIDKFTIYYRKQDSPTDGTSPLPDCSNDPDSCQSVESYKKEVTIERLDVYSDYIFQVAVSNYYTEYLSEALGKRFQYSTLHGAPSEARNVSAGPLSFQEVRVNWLPPLKANGPKDGISCIVAWSTVTDDGVHLKGQTKPGSVRKDRKTRFLYSVVSELLANQTYNVKVLCYDYEGKQYSESEVVSVTTCELPNDIVLKNVTPSSILINWTSPSDKCVTRHNILYEQIIINGDGMTEIIPGEYYLPKTTSTNTSYKLLAEGLEPFTKYRFFILLSYRFAPISVIQWPIGDKFRFMFQTLSDIPGEPLPPIINEVKEGSHDVEWQAPVDHGAPIELYKLESSESDMEGWEVVYNGSKERWNMDYEMFVPGVQYIFRVTAKNSNGWGPTSLNSSTFVAPSIAASSSDEEFTIIVAVSVAVILLFIIIVVAIIICLVMRRRQLEKAKKPRPFVIRGPDVELATLRELPLTAVQQSNTLYAFSIVPTDEDIAALPYLRRDQLVLTRFLGSGAFGEVFEGVAKYLNDAVGDTRVAVKTLRKNSSDQEKDEFLKEAVLMSNFKHDHILSLLGVCLDNDPQFIIMELMEGGDLLSYLRCCRATISSPPRLYLPDLVRVCVNVASGCEYLEGMHFVHRDLAARNCLVSSKNPSDMVVKIGDFGLARDIYKNDYYRKEGEGLLPVRWMSPESLVDGVFTTHSDIWAFGVLMWEVITLGQQPYPARTNVEVLQFVRSGGKLDKPDKCPDEIYSLMENCWSFDAHNRPSFASISLKLKQIQEQCGEMSPEQILQSSPQTLDGGGSVRLTPTSKKKRLRSLMGLVEETHEKAVDLSSRQRMKRTVSYDSSQPTYTQIAQDPYTADLLDHLGYLNPRAKTSDQYLKLLNQAPELEKYGLSSHQTAHSVQTEIPLPYHQITSQPDSQRSRNPSSSSSNPPPYSSVRNTTNGTPIPTPRQSLSSNKSRSPRPSTGSDETPYYHTNYNRETSEQDNEHYLRPVISRQSSESPPHSPATCVDCSTSSPCIECSTDAPCIECSTSTSCVDCTTSSPCVDNKNILYSRIKDKNHSNNNSEKSVKDNSDYINYHGGRSRAQVFPEPGSVLAGFEVSQASLV</sequence>
<dbReference type="GO" id="GO:0032006">
    <property type="term" value="P:regulation of TOR signaling"/>
    <property type="evidence" value="ECO:0007669"/>
    <property type="project" value="TreeGrafter"/>
</dbReference>
<comment type="catalytic activity">
    <reaction evidence="14 16">
        <text>L-tyrosyl-[protein] + ATP = O-phospho-L-tyrosyl-[protein] + ADP + H(+)</text>
        <dbReference type="Rhea" id="RHEA:10596"/>
        <dbReference type="Rhea" id="RHEA-COMP:10136"/>
        <dbReference type="Rhea" id="RHEA-COMP:20101"/>
        <dbReference type="ChEBI" id="CHEBI:15378"/>
        <dbReference type="ChEBI" id="CHEBI:30616"/>
        <dbReference type="ChEBI" id="CHEBI:46858"/>
        <dbReference type="ChEBI" id="CHEBI:61978"/>
        <dbReference type="ChEBI" id="CHEBI:456216"/>
        <dbReference type="EC" id="2.7.10.1"/>
    </reaction>
</comment>
<keyword evidence="11" id="KW-0829">Tyrosine-protein kinase</keyword>
<dbReference type="SUPFAM" id="SSF56112">
    <property type="entry name" value="Protein kinase-like (PK-like)"/>
    <property type="match status" value="1"/>
</dbReference>
<protein>
    <recommendedName>
        <fullName evidence="16">Tyrosine-protein kinase receptor</fullName>
        <ecNumber evidence="16">2.7.10.1</ecNumber>
    </recommendedName>
</protein>
<evidence type="ECO:0000313" key="22">
    <source>
        <dbReference type="Proteomes" id="UP000030746"/>
    </source>
</evidence>
<accession>V4CNU0</accession>
<keyword evidence="3" id="KW-0808">Transferase</keyword>
<dbReference type="PROSITE" id="PS50853">
    <property type="entry name" value="FN3"/>
    <property type="match status" value="4"/>
</dbReference>
<feature type="domain" description="Fibronectin type-III" evidence="20">
    <location>
        <begin position="1311"/>
        <end position="1416"/>
    </location>
</feature>
<dbReference type="RefSeq" id="XP_009045557.1">
    <property type="nucleotide sequence ID" value="XM_009047309.1"/>
</dbReference>
<dbReference type="PROSITE" id="PS00109">
    <property type="entry name" value="PROTEIN_KINASE_TYR"/>
    <property type="match status" value="1"/>
</dbReference>
<dbReference type="HOGENOM" id="CLU_000798_0_0_1"/>
<dbReference type="GO" id="GO:0043235">
    <property type="term" value="C:receptor complex"/>
    <property type="evidence" value="ECO:0007669"/>
    <property type="project" value="TreeGrafter"/>
</dbReference>
<dbReference type="Pfam" id="PF07714">
    <property type="entry name" value="PK_Tyr_Ser-Thr"/>
    <property type="match status" value="1"/>
</dbReference>
<dbReference type="STRING" id="225164.V4CNU0"/>
<dbReference type="PROSITE" id="PS50011">
    <property type="entry name" value="PROTEIN_KINASE_DOM"/>
    <property type="match status" value="1"/>
</dbReference>
<dbReference type="EMBL" id="KB199905">
    <property type="protein sequence ID" value="ESP04075.1"/>
    <property type="molecule type" value="Genomic_DNA"/>
</dbReference>
<evidence type="ECO:0000256" key="2">
    <source>
        <dbReference type="ARBA" id="ARBA00022553"/>
    </source>
</evidence>
<keyword evidence="4 16" id="KW-0812">Transmembrane</keyword>
<dbReference type="InterPro" id="IPR000033">
    <property type="entry name" value="LDLR_classB_rpt"/>
</dbReference>
<dbReference type="InterPro" id="IPR020635">
    <property type="entry name" value="Tyr_kinase_cat_dom"/>
</dbReference>
<dbReference type="InterPro" id="IPR001245">
    <property type="entry name" value="Ser-Thr/Tyr_kinase_cat_dom"/>
</dbReference>
<evidence type="ECO:0000256" key="7">
    <source>
        <dbReference type="ARBA" id="ARBA00022777"/>
    </source>
</evidence>
<dbReference type="CDD" id="cd05044">
    <property type="entry name" value="PTKc_c-ros"/>
    <property type="match status" value="1"/>
</dbReference>
<dbReference type="InterPro" id="IPR002011">
    <property type="entry name" value="Tyr_kinase_rcpt_2_CS"/>
</dbReference>
<evidence type="ECO:0000256" key="9">
    <source>
        <dbReference type="ARBA" id="ARBA00022989"/>
    </source>
</evidence>